<dbReference type="Proteomes" id="UP000799779">
    <property type="component" value="Unassembled WGS sequence"/>
</dbReference>
<keyword evidence="2 4" id="KW-0863">Zinc-finger</keyword>
<dbReference type="OrthoDB" id="8062037at2759"/>
<evidence type="ECO:0000313" key="7">
    <source>
        <dbReference type="Proteomes" id="UP000799779"/>
    </source>
</evidence>
<dbReference type="GO" id="GO:0016567">
    <property type="term" value="P:protein ubiquitination"/>
    <property type="evidence" value="ECO:0007669"/>
    <property type="project" value="UniProtKB-UniPathway"/>
</dbReference>
<dbReference type="Pfam" id="PF13639">
    <property type="entry name" value="zf-RING_2"/>
    <property type="match status" value="1"/>
</dbReference>
<feature type="domain" description="RING-type" evidence="5">
    <location>
        <begin position="27"/>
        <end position="97"/>
    </location>
</feature>
<dbReference type="PROSITE" id="PS50089">
    <property type="entry name" value="ZF_RING_2"/>
    <property type="match status" value="1"/>
</dbReference>
<evidence type="ECO:0000313" key="6">
    <source>
        <dbReference type="EMBL" id="KAF1998317.1"/>
    </source>
</evidence>
<dbReference type="GO" id="GO:0036503">
    <property type="term" value="P:ERAD pathway"/>
    <property type="evidence" value="ECO:0007669"/>
    <property type="project" value="TreeGrafter"/>
</dbReference>
<dbReference type="InterPro" id="IPR001841">
    <property type="entry name" value="Znf_RING"/>
</dbReference>
<protein>
    <recommendedName>
        <fullName evidence="5">RING-type domain-containing protein</fullName>
    </recommendedName>
</protein>
<evidence type="ECO:0000256" key="1">
    <source>
        <dbReference type="ARBA" id="ARBA00022723"/>
    </source>
</evidence>
<organism evidence="6 7">
    <name type="scientific">Amniculicola lignicola CBS 123094</name>
    <dbReference type="NCBI Taxonomy" id="1392246"/>
    <lineage>
        <taxon>Eukaryota</taxon>
        <taxon>Fungi</taxon>
        <taxon>Dikarya</taxon>
        <taxon>Ascomycota</taxon>
        <taxon>Pezizomycotina</taxon>
        <taxon>Dothideomycetes</taxon>
        <taxon>Pleosporomycetidae</taxon>
        <taxon>Pleosporales</taxon>
        <taxon>Amniculicolaceae</taxon>
        <taxon>Amniculicola</taxon>
    </lineage>
</organism>
<keyword evidence="3" id="KW-0862">Zinc</keyword>
<evidence type="ECO:0000259" key="5">
    <source>
        <dbReference type="PROSITE" id="PS50089"/>
    </source>
</evidence>
<dbReference type="InterPro" id="IPR050731">
    <property type="entry name" value="HRD1_E3_ubiq-ligases"/>
</dbReference>
<keyword evidence="7" id="KW-1185">Reference proteome</keyword>
<evidence type="ECO:0000256" key="2">
    <source>
        <dbReference type="ARBA" id="ARBA00022771"/>
    </source>
</evidence>
<evidence type="ECO:0000256" key="4">
    <source>
        <dbReference type="PROSITE-ProRule" id="PRU00175"/>
    </source>
</evidence>
<reference evidence="6" key="1">
    <citation type="journal article" date="2020" name="Stud. Mycol.">
        <title>101 Dothideomycetes genomes: a test case for predicting lifestyles and emergence of pathogens.</title>
        <authorList>
            <person name="Haridas S."/>
            <person name="Albert R."/>
            <person name="Binder M."/>
            <person name="Bloem J."/>
            <person name="Labutti K."/>
            <person name="Salamov A."/>
            <person name="Andreopoulos B."/>
            <person name="Baker S."/>
            <person name="Barry K."/>
            <person name="Bills G."/>
            <person name="Bluhm B."/>
            <person name="Cannon C."/>
            <person name="Castanera R."/>
            <person name="Culley D."/>
            <person name="Daum C."/>
            <person name="Ezra D."/>
            <person name="Gonzalez J."/>
            <person name="Henrissat B."/>
            <person name="Kuo A."/>
            <person name="Liang C."/>
            <person name="Lipzen A."/>
            <person name="Lutzoni F."/>
            <person name="Magnuson J."/>
            <person name="Mondo S."/>
            <person name="Nolan M."/>
            <person name="Ohm R."/>
            <person name="Pangilinan J."/>
            <person name="Park H.-J."/>
            <person name="Ramirez L."/>
            <person name="Alfaro M."/>
            <person name="Sun H."/>
            <person name="Tritt A."/>
            <person name="Yoshinaga Y."/>
            <person name="Zwiers L.-H."/>
            <person name="Turgeon B."/>
            <person name="Goodwin S."/>
            <person name="Spatafora J."/>
            <person name="Crous P."/>
            <person name="Grigoriev I."/>
        </authorList>
    </citation>
    <scope>NUCLEOTIDE SEQUENCE</scope>
    <source>
        <strain evidence="6">CBS 123094</strain>
    </source>
</reference>
<dbReference type="AlphaFoldDB" id="A0A6A5WAA2"/>
<dbReference type="SUPFAM" id="SSF57850">
    <property type="entry name" value="RING/U-box"/>
    <property type="match status" value="1"/>
</dbReference>
<dbReference type="EMBL" id="ML977605">
    <property type="protein sequence ID" value="KAF1998317.1"/>
    <property type="molecule type" value="Genomic_DNA"/>
</dbReference>
<dbReference type="GO" id="GO:0061630">
    <property type="term" value="F:ubiquitin protein ligase activity"/>
    <property type="evidence" value="ECO:0007669"/>
    <property type="project" value="UniProtKB-EC"/>
</dbReference>
<dbReference type="GO" id="GO:0005789">
    <property type="term" value="C:endoplasmic reticulum membrane"/>
    <property type="evidence" value="ECO:0007669"/>
    <property type="project" value="UniProtKB-SubCell"/>
</dbReference>
<dbReference type="InterPro" id="IPR013083">
    <property type="entry name" value="Znf_RING/FYVE/PHD"/>
</dbReference>
<dbReference type="GO" id="GO:0043161">
    <property type="term" value="P:proteasome-mediated ubiquitin-dependent protein catabolic process"/>
    <property type="evidence" value="ECO:0007669"/>
    <property type="project" value="TreeGrafter"/>
</dbReference>
<evidence type="ECO:0000256" key="3">
    <source>
        <dbReference type="ARBA" id="ARBA00022833"/>
    </source>
</evidence>
<gene>
    <name evidence="6" type="ORF">P154DRAFT_578136</name>
</gene>
<name>A0A6A5WAA2_9PLEO</name>
<dbReference type="PANTHER" id="PTHR22763:SF184">
    <property type="entry name" value="E3 UBIQUITIN-PROTEIN LIGASE SYNOVIOLIN"/>
    <property type="match status" value="1"/>
</dbReference>
<sequence length="185" mass="20251">MACLTEILSQIAEPASSSPTTPLPPICNICLEPFASSSPPPRDHPSPFHITDLAPITIATEAADPEPAIALKQCGHVFGSHCLATWFQTANTCPMCRTEVFQKPEPVEPNVHFSLGAYVFGGIEVGRSEFRDGVRIGMVGTADERLEGDVEDFYYLEERLDGGEEEGGWMRPLLRRGEGEDEIFD</sequence>
<dbReference type="UniPathway" id="UPA00143"/>
<accession>A0A6A5WAA2</accession>
<dbReference type="Gene3D" id="3.30.40.10">
    <property type="entry name" value="Zinc/RING finger domain, C3HC4 (zinc finger)"/>
    <property type="match status" value="1"/>
</dbReference>
<dbReference type="PANTHER" id="PTHR22763">
    <property type="entry name" value="RING ZINC FINGER PROTEIN"/>
    <property type="match status" value="1"/>
</dbReference>
<keyword evidence="1" id="KW-0479">Metal-binding</keyword>
<dbReference type="GO" id="GO:0008270">
    <property type="term" value="F:zinc ion binding"/>
    <property type="evidence" value="ECO:0007669"/>
    <property type="project" value="UniProtKB-KW"/>
</dbReference>
<proteinExistence type="predicted"/>